<dbReference type="EMBL" id="BQXS01009061">
    <property type="protein sequence ID" value="GKT30769.1"/>
    <property type="molecule type" value="Genomic_DNA"/>
</dbReference>
<comment type="caution">
    <text evidence="1">The sequence shown here is derived from an EMBL/GenBank/DDBJ whole genome shotgun (WGS) entry which is preliminary data.</text>
</comment>
<dbReference type="Proteomes" id="UP001057375">
    <property type="component" value="Unassembled WGS sequence"/>
</dbReference>
<keyword evidence="2" id="KW-1185">Reference proteome</keyword>
<organism evidence="1 2">
    <name type="scientific">Aduncisulcus paluster</name>
    <dbReference type="NCBI Taxonomy" id="2918883"/>
    <lineage>
        <taxon>Eukaryota</taxon>
        <taxon>Metamonada</taxon>
        <taxon>Carpediemonas-like organisms</taxon>
        <taxon>Aduncisulcus</taxon>
    </lineage>
</organism>
<feature type="non-terminal residue" evidence="1">
    <location>
        <position position="78"/>
    </location>
</feature>
<protein>
    <submittedName>
        <fullName evidence="1">Uncharacterized protein</fullName>
    </submittedName>
</protein>
<gene>
    <name evidence="1" type="ORF">ADUPG1_005631</name>
</gene>
<evidence type="ECO:0000313" key="1">
    <source>
        <dbReference type="EMBL" id="GKT30769.1"/>
    </source>
</evidence>
<reference evidence="1" key="1">
    <citation type="submission" date="2022-03" db="EMBL/GenBank/DDBJ databases">
        <title>Draft genome sequence of Aduncisulcus paluster, a free-living microaerophilic Fornicata.</title>
        <authorList>
            <person name="Yuyama I."/>
            <person name="Kume K."/>
            <person name="Tamura T."/>
            <person name="Inagaki Y."/>
            <person name="Hashimoto T."/>
        </authorList>
    </citation>
    <scope>NUCLEOTIDE SEQUENCE</scope>
    <source>
        <strain evidence="1">NY0171</strain>
    </source>
</reference>
<evidence type="ECO:0000313" key="2">
    <source>
        <dbReference type="Proteomes" id="UP001057375"/>
    </source>
</evidence>
<sequence>MPEEEELKAEMECILQEYREQQKPDMICKAKEFEICLKNPDAVISAAPRKLSPKRRLILEKLLGDLKERGFIQESSSP</sequence>
<proteinExistence type="predicted"/>
<accession>A0ABQ5KE06</accession>
<name>A0ABQ5KE06_9EUKA</name>